<gene>
    <name evidence="11" type="ORF">PZ740_06300</name>
</gene>
<organism evidence="11 12">
    <name type="scientific">Marinimicrococcus flavescens</name>
    <dbReference type="NCBI Taxonomy" id="3031815"/>
    <lineage>
        <taxon>Bacteria</taxon>
        <taxon>Pseudomonadati</taxon>
        <taxon>Pseudomonadota</taxon>
        <taxon>Alphaproteobacteria</taxon>
        <taxon>Geminicoccales</taxon>
        <taxon>Geminicoccaceae</taxon>
        <taxon>Marinimicrococcus</taxon>
    </lineage>
</organism>
<comment type="function">
    <text evidence="9">Part of the tripartite ATP-independent periplasmic (TRAP) transport system.</text>
</comment>
<dbReference type="EMBL" id="JARGEQ010000051">
    <property type="protein sequence ID" value="MDF1585992.1"/>
    <property type="molecule type" value="Genomic_DNA"/>
</dbReference>
<comment type="similarity">
    <text evidence="8 9">Belongs to the TRAP transporter small permease family.</text>
</comment>
<evidence type="ECO:0000256" key="9">
    <source>
        <dbReference type="RuleBase" id="RU369079"/>
    </source>
</evidence>
<dbReference type="Pfam" id="PF04290">
    <property type="entry name" value="DctQ"/>
    <property type="match status" value="1"/>
</dbReference>
<keyword evidence="7 9" id="KW-0472">Membrane</keyword>
<reference evidence="11 12" key="1">
    <citation type="submission" date="2023-03" db="EMBL/GenBank/DDBJ databases">
        <title>YIM 152171 draft genome.</title>
        <authorList>
            <person name="Yang Z."/>
        </authorList>
    </citation>
    <scope>NUCLEOTIDE SEQUENCE [LARGE SCALE GENOMIC DNA]</scope>
    <source>
        <strain evidence="11 12">YIM 152171</strain>
    </source>
</reference>
<dbReference type="RefSeq" id="WP_327788406.1">
    <property type="nucleotide sequence ID" value="NZ_JARGEQ010000051.1"/>
</dbReference>
<comment type="subcellular location">
    <subcellularLocation>
        <location evidence="1 9">Cell inner membrane</location>
        <topology evidence="1 9">Multi-pass membrane protein</topology>
    </subcellularLocation>
</comment>
<evidence type="ECO:0000256" key="4">
    <source>
        <dbReference type="ARBA" id="ARBA00022519"/>
    </source>
</evidence>
<feature type="transmembrane region" description="Helical" evidence="9">
    <location>
        <begin position="148"/>
        <end position="169"/>
    </location>
</feature>
<evidence type="ECO:0000313" key="12">
    <source>
        <dbReference type="Proteomes" id="UP001301140"/>
    </source>
</evidence>
<name>A0AAP3V2W7_9PROT</name>
<comment type="caution">
    <text evidence="11">The sequence shown here is derived from an EMBL/GenBank/DDBJ whole genome shotgun (WGS) entry which is preliminary data.</text>
</comment>
<feature type="transmembrane region" description="Helical" evidence="9">
    <location>
        <begin position="35"/>
        <end position="56"/>
    </location>
</feature>
<evidence type="ECO:0000256" key="3">
    <source>
        <dbReference type="ARBA" id="ARBA00022475"/>
    </source>
</evidence>
<keyword evidence="6 9" id="KW-1133">Transmembrane helix</keyword>
<evidence type="ECO:0000256" key="6">
    <source>
        <dbReference type="ARBA" id="ARBA00022989"/>
    </source>
</evidence>
<evidence type="ECO:0000256" key="8">
    <source>
        <dbReference type="ARBA" id="ARBA00038436"/>
    </source>
</evidence>
<dbReference type="Proteomes" id="UP001301140">
    <property type="component" value="Unassembled WGS sequence"/>
</dbReference>
<dbReference type="GO" id="GO:0022857">
    <property type="term" value="F:transmembrane transporter activity"/>
    <property type="evidence" value="ECO:0007669"/>
    <property type="project" value="UniProtKB-UniRule"/>
</dbReference>
<dbReference type="AlphaFoldDB" id="A0AAP3V2W7"/>
<evidence type="ECO:0000256" key="5">
    <source>
        <dbReference type="ARBA" id="ARBA00022692"/>
    </source>
</evidence>
<comment type="subunit">
    <text evidence="9">The complex comprises the extracytoplasmic solute receptor protein and the two transmembrane proteins.</text>
</comment>
<protein>
    <recommendedName>
        <fullName evidence="9">TRAP transporter small permease protein</fullName>
    </recommendedName>
</protein>
<accession>A0AAP3V2W7</accession>
<dbReference type="PANTHER" id="PTHR35011">
    <property type="entry name" value="2,3-DIKETO-L-GULONATE TRAP TRANSPORTER SMALL PERMEASE PROTEIN YIAM"/>
    <property type="match status" value="1"/>
</dbReference>
<evidence type="ECO:0000256" key="7">
    <source>
        <dbReference type="ARBA" id="ARBA00023136"/>
    </source>
</evidence>
<keyword evidence="12" id="KW-1185">Reference proteome</keyword>
<feature type="domain" description="Tripartite ATP-independent periplasmic transporters DctQ component" evidence="10">
    <location>
        <begin position="44"/>
        <end position="164"/>
    </location>
</feature>
<keyword evidence="3" id="KW-1003">Cell membrane</keyword>
<dbReference type="GO" id="GO:0015740">
    <property type="term" value="P:C4-dicarboxylate transport"/>
    <property type="evidence" value="ECO:0007669"/>
    <property type="project" value="TreeGrafter"/>
</dbReference>
<proteinExistence type="inferred from homology"/>
<evidence type="ECO:0000256" key="1">
    <source>
        <dbReference type="ARBA" id="ARBA00004429"/>
    </source>
</evidence>
<keyword evidence="4 9" id="KW-0997">Cell inner membrane</keyword>
<keyword evidence="2 9" id="KW-0813">Transport</keyword>
<feature type="transmembrane region" description="Helical" evidence="9">
    <location>
        <begin position="68"/>
        <end position="85"/>
    </location>
</feature>
<evidence type="ECO:0000259" key="10">
    <source>
        <dbReference type="Pfam" id="PF04290"/>
    </source>
</evidence>
<feature type="transmembrane region" description="Helical" evidence="9">
    <location>
        <begin position="106"/>
        <end position="128"/>
    </location>
</feature>
<dbReference type="GO" id="GO:0005886">
    <property type="term" value="C:plasma membrane"/>
    <property type="evidence" value="ECO:0007669"/>
    <property type="project" value="UniProtKB-SubCell"/>
</dbReference>
<dbReference type="InterPro" id="IPR055348">
    <property type="entry name" value="DctQ"/>
</dbReference>
<evidence type="ECO:0000313" key="11">
    <source>
        <dbReference type="EMBL" id="MDF1585992.1"/>
    </source>
</evidence>
<sequence length="184" mass="19561">MSELRSAGAPADLESAGRLVLPGGGGRAVRRAVDAALILGLGVIVVVLIAQVIMRYVFHAALPWPEELAQFLLVAISLLGGFRAFELDRHIRLDLPLNRSPHPLAAAVRLAALLLTAGFVAYAGWGGLRLAAATWNQPSTALRLPMGMVYLIVPLSCLAMLASLAWGLAQEIGRLRSPTRKGSR</sequence>
<dbReference type="PANTHER" id="PTHR35011:SF2">
    <property type="entry name" value="2,3-DIKETO-L-GULONATE TRAP TRANSPORTER SMALL PERMEASE PROTEIN YIAM"/>
    <property type="match status" value="1"/>
</dbReference>
<keyword evidence="5 9" id="KW-0812">Transmembrane</keyword>
<evidence type="ECO:0000256" key="2">
    <source>
        <dbReference type="ARBA" id="ARBA00022448"/>
    </source>
</evidence>
<dbReference type="InterPro" id="IPR007387">
    <property type="entry name" value="TRAP_DctQ"/>
</dbReference>